<feature type="transmembrane region" description="Helical" evidence="6">
    <location>
        <begin position="43"/>
        <end position="65"/>
    </location>
</feature>
<dbReference type="PIRSF" id="PIRSF005859">
    <property type="entry name" value="PBR"/>
    <property type="match status" value="1"/>
</dbReference>
<evidence type="ECO:0000256" key="3">
    <source>
        <dbReference type="ARBA" id="ARBA00022692"/>
    </source>
</evidence>
<dbReference type="InterPro" id="IPR004307">
    <property type="entry name" value="TspO_MBR"/>
</dbReference>
<feature type="transmembrane region" description="Helical" evidence="6">
    <location>
        <begin position="103"/>
        <end position="123"/>
    </location>
</feature>
<accession>A0A1X6NW81</accession>
<evidence type="ECO:0000313" key="8">
    <source>
        <dbReference type="Proteomes" id="UP000218209"/>
    </source>
</evidence>
<evidence type="ECO:0000313" key="7">
    <source>
        <dbReference type="EMBL" id="OSX72766.1"/>
    </source>
</evidence>
<gene>
    <name evidence="7" type="ORF">BU14_0406s0005</name>
</gene>
<comment type="similarity">
    <text evidence="2">Belongs to the TspO/BZRP family.</text>
</comment>
<feature type="transmembrane region" description="Helical" evidence="6">
    <location>
        <begin position="135"/>
        <end position="152"/>
    </location>
</feature>
<dbReference type="Gene3D" id="1.20.1260.100">
    <property type="entry name" value="TspO/MBR protein"/>
    <property type="match status" value="1"/>
</dbReference>
<proteinExistence type="inferred from homology"/>
<keyword evidence="4 6" id="KW-1133">Transmembrane helix</keyword>
<protein>
    <recommendedName>
        <fullName evidence="9">Tryptophan-rich sensory protein</fullName>
    </recommendedName>
</protein>
<dbReference type="PANTHER" id="PTHR10057">
    <property type="entry name" value="PERIPHERAL-TYPE BENZODIAZEPINE RECEPTOR"/>
    <property type="match status" value="1"/>
</dbReference>
<keyword evidence="8" id="KW-1185">Reference proteome</keyword>
<organism evidence="7 8">
    <name type="scientific">Porphyra umbilicalis</name>
    <name type="common">Purple laver</name>
    <name type="synonym">Red alga</name>
    <dbReference type="NCBI Taxonomy" id="2786"/>
    <lineage>
        <taxon>Eukaryota</taxon>
        <taxon>Rhodophyta</taxon>
        <taxon>Bangiophyceae</taxon>
        <taxon>Bangiales</taxon>
        <taxon>Bangiaceae</taxon>
        <taxon>Porphyra</taxon>
    </lineage>
</organism>
<evidence type="ECO:0000256" key="4">
    <source>
        <dbReference type="ARBA" id="ARBA00022989"/>
    </source>
</evidence>
<dbReference type="AlphaFoldDB" id="A0A1X6NW81"/>
<dbReference type="Proteomes" id="UP000218209">
    <property type="component" value="Unassembled WGS sequence"/>
</dbReference>
<name>A0A1X6NW81_PORUM</name>
<dbReference type="Pfam" id="PF03073">
    <property type="entry name" value="TspO_MBR"/>
    <property type="match status" value="1"/>
</dbReference>
<dbReference type="GO" id="GO:0033013">
    <property type="term" value="P:tetrapyrrole metabolic process"/>
    <property type="evidence" value="ECO:0007669"/>
    <property type="project" value="UniProtKB-ARBA"/>
</dbReference>
<reference evidence="7 8" key="1">
    <citation type="submission" date="2017-03" db="EMBL/GenBank/DDBJ databases">
        <title>WGS assembly of Porphyra umbilicalis.</title>
        <authorList>
            <person name="Brawley S.H."/>
            <person name="Blouin N.A."/>
            <person name="Ficko-Blean E."/>
            <person name="Wheeler G.L."/>
            <person name="Lohr M."/>
            <person name="Goodson H.V."/>
            <person name="Jenkins J.W."/>
            <person name="Blaby-Haas C.E."/>
            <person name="Helliwell K.E."/>
            <person name="Chan C."/>
            <person name="Marriage T."/>
            <person name="Bhattacharya D."/>
            <person name="Klein A.S."/>
            <person name="Badis Y."/>
            <person name="Brodie J."/>
            <person name="Cao Y."/>
            <person name="Collen J."/>
            <person name="Dittami S.M."/>
            <person name="Gachon C.M."/>
            <person name="Green B.R."/>
            <person name="Karpowicz S."/>
            <person name="Kim J.W."/>
            <person name="Kudahl U."/>
            <person name="Lin S."/>
            <person name="Michel G."/>
            <person name="Mittag M."/>
            <person name="Olson B.J."/>
            <person name="Pangilinan J."/>
            <person name="Peng Y."/>
            <person name="Qiu H."/>
            <person name="Shu S."/>
            <person name="Singer J.T."/>
            <person name="Smith A.G."/>
            <person name="Sprecher B.N."/>
            <person name="Wagner V."/>
            <person name="Wang W."/>
            <person name="Wang Z.-Y."/>
            <person name="Yan J."/>
            <person name="Yarish C."/>
            <person name="Zoeuner-Riek S."/>
            <person name="Zhuang Y."/>
            <person name="Zou Y."/>
            <person name="Lindquist E.A."/>
            <person name="Grimwood J."/>
            <person name="Barry K."/>
            <person name="Rokhsar D.S."/>
            <person name="Schmutz J."/>
            <person name="Stiller J.W."/>
            <person name="Grossman A.R."/>
            <person name="Prochnik S.E."/>
        </authorList>
    </citation>
    <scope>NUCLEOTIDE SEQUENCE [LARGE SCALE GENOMIC DNA]</scope>
    <source>
        <strain evidence="7">4086291</strain>
    </source>
</reference>
<dbReference type="CDD" id="cd15904">
    <property type="entry name" value="TSPO_MBR"/>
    <property type="match status" value="1"/>
</dbReference>
<dbReference type="GO" id="GO:0016020">
    <property type="term" value="C:membrane"/>
    <property type="evidence" value="ECO:0007669"/>
    <property type="project" value="UniProtKB-SubCell"/>
</dbReference>
<evidence type="ECO:0000256" key="5">
    <source>
        <dbReference type="ARBA" id="ARBA00023136"/>
    </source>
</evidence>
<feature type="transmembrane region" description="Helical" evidence="6">
    <location>
        <begin position="6"/>
        <end position="31"/>
    </location>
</feature>
<sequence>MVAPIVIAVGVPLAVGFAASTISAPGILTWYPKIRKPSWTPPAPAFGPIWSTLYVAMGVASHRVYRAVGFSRSSPLWVMYGVQLALNAAWNPLLFVGQKLDVALVEVIALLGTATSAALRFGAVDRVAGRLMIPYVGWIAYAAALNGALWRLNPESRLIKKPGGGGAPAAAE</sequence>
<evidence type="ECO:0008006" key="9">
    <source>
        <dbReference type="Google" id="ProtNLM"/>
    </source>
</evidence>
<dbReference type="FunFam" id="1.20.1260.100:FF:000001">
    <property type="entry name" value="translocator protein 2"/>
    <property type="match status" value="1"/>
</dbReference>
<dbReference type="OrthoDB" id="8841220at2759"/>
<dbReference type="EMBL" id="KV919039">
    <property type="protein sequence ID" value="OSX72766.1"/>
    <property type="molecule type" value="Genomic_DNA"/>
</dbReference>
<dbReference type="PANTHER" id="PTHR10057:SF0">
    <property type="entry name" value="TRANSLOCATOR PROTEIN"/>
    <property type="match status" value="1"/>
</dbReference>
<feature type="transmembrane region" description="Helical" evidence="6">
    <location>
        <begin position="77"/>
        <end position="96"/>
    </location>
</feature>
<evidence type="ECO:0000256" key="1">
    <source>
        <dbReference type="ARBA" id="ARBA00004141"/>
    </source>
</evidence>
<dbReference type="InterPro" id="IPR038330">
    <property type="entry name" value="TspO/MBR-related_sf"/>
</dbReference>
<comment type="subcellular location">
    <subcellularLocation>
        <location evidence="1">Membrane</location>
        <topology evidence="1">Multi-pass membrane protein</topology>
    </subcellularLocation>
</comment>
<keyword evidence="3 6" id="KW-0812">Transmembrane</keyword>
<evidence type="ECO:0000256" key="2">
    <source>
        <dbReference type="ARBA" id="ARBA00007524"/>
    </source>
</evidence>
<evidence type="ECO:0000256" key="6">
    <source>
        <dbReference type="SAM" id="Phobius"/>
    </source>
</evidence>
<keyword evidence="5 6" id="KW-0472">Membrane</keyword>